<dbReference type="PANTHER" id="PTHR33909">
    <property type="entry name" value="SEC TRANSLOCON ACCESSORY COMPLEX SUBUNIT YAJC"/>
    <property type="match status" value="1"/>
</dbReference>
<dbReference type="NCBIfam" id="TIGR00739">
    <property type="entry name" value="yajC"/>
    <property type="match status" value="1"/>
</dbReference>
<organism evidence="12 13">
    <name type="scientific">Auraticoccus cholistanensis</name>
    <dbReference type="NCBI Taxonomy" id="2656650"/>
    <lineage>
        <taxon>Bacteria</taxon>
        <taxon>Bacillati</taxon>
        <taxon>Actinomycetota</taxon>
        <taxon>Actinomycetes</taxon>
        <taxon>Propionibacteriales</taxon>
        <taxon>Propionibacteriaceae</taxon>
        <taxon>Auraticoccus</taxon>
    </lineage>
</organism>
<keyword evidence="5 11" id="KW-0812">Transmembrane</keyword>
<evidence type="ECO:0000256" key="1">
    <source>
        <dbReference type="ARBA" id="ARBA00004162"/>
    </source>
</evidence>
<feature type="region of interest" description="Disordered" evidence="10">
    <location>
        <begin position="89"/>
        <end position="130"/>
    </location>
</feature>
<feature type="compositionally biased region" description="Basic and acidic residues" evidence="10">
    <location>
        <begin position="118"/>
        <end position="130"/>
    </location>
</feature>
<comment type="similarity">
    <text evidence="2">Belongs to the YajC family.</text>
</comment>
<feature type="transmembrane region" description="Helical" evidence="11">
    <location>
        <begin position="6"/>
        <end position="23"/>
    </location>
</feature>
<evidence type="ECO:0000256" key="7">
    <source>
        <dbReference type="ARBA" id="ARBA00022989"/>
    </source>
</evidence>
<keyword evidence="3" id="KW-0813">Transport</keyword>
<sequence>MPQQLTTPLLLVLMVAAFYFLMIRPQQKRARAQRETLSALTPGTRVLLANGFYATVVEVQDTVVEVELAPGLSSFVVKQAVVQVVPAGSDPAALEPDRVEPDTLEPDPLEPGLDADGDERRSPGTPRTDS</sequence>
<proteinExistence type="inferred from homology"/>
<protein>
    <submittedName>
        <fullName evidence="12">Preprotein translocase subunit YajC</fullName>
    </submittedName>
</protein>
<dbReference type="EMBL" id="WPCU01000005">
    <property type="protein sequence ID" value="MVA75955.1"/>
    <property type="molecule type" value="Genomic_DNA"/>
</dbReference>
<evidence type="ECO:0000256" key="8">
    <source>
        <dbReference type="ARBA" id="ARBA00023010"/>
    </source>
</evidence>
<evidence type="ECO:0000256" key="3">
    <source>
        <dbReference type="ARBA" id="ARBA00022448"/>
    </source>
</evidence>
<evidence type="ECO:0000256" key="11">
    <source>
        <dbReference type="SAM" id="Phobius"/>
    </source>
</evidence>
<evidence type="ECO:0000313" key="13">
    <source>
        <dbReference type="Proteomes" id="UP000435304"/>
    </source>
</evidence>
<keyword evidence="4" id="KW-1003">Cell membrane</keyword>
<dbReference type="RefSeq" id="WP_156609442.1">
    <property type="nucleotide sequence ID" value="NZ_WPCU01000005.1"/>
</dbReference>
<evidence type="ECO:0000256" key="10">
    <source>
        <dbReference type="SAM" id="MobiDB-lite"/>
    </source>
</evidence>
<dbReference type="PRINTS" id="PR01853">
    <property type="entry name" value="YAJCTRNLCASE"/>
</dbReference>
<dbReference type="PANTHER" id="PTHR33909:SF1">
    <property type="entry name" value="SEC TRANSLOCON ACCESSORY COMPLEX SUBUNIT YAJC"/>
    <property type="match status" value="1"/>
</dbReference>
<name>A0A6A9UWB2_9ACTN</name>
<dbReference type="AlphaFoldDB" id="A0A6A9UWB2"/>
<comment type="subcellular location">
    <subcellularLocation>
        <location evidence="1">Cell membrane</location>
        <topology evidence="1">Single-pass membrane protein</topology>
    </subcellularLocation>
</comment>
<dbReference type="InterPro" id="IPR003849">
    <property type="entry name" value="Preprotein_translocase_YajC"/>
</dbReference>
<evidence type="ECO:0000256" key="9">
    <source>
        <dbReference type="ARBA" id="ARBA00023136"/>
    </source>
</evidence>
<evidence type="ECO:0000256" key="2">
    <source>
        <dbReference type="ARBA" id="ARBA00006742"/>
    </source>
</evidence>
<gene>
    <name evidence="12" type="primary">yajC</name>
    <name evidence="12" type="ORF">GC722_07955</name>
</gene>
<keyword evidence="9 11" id="KW-0472">Membrane</keyword>
<dbReference type="Pfam" id="PF02699">
    <property type="entry name" value="YajC"/>
    <property type="match status" value="1"/>
</dbReference>
<keyword evidence="6" id="KW-0653">Protein transport</keyword>
<reference evidence="12 13" key="1">
    <citation type="submission" date="2019-12" db="EMBL/GenBank/DDBJ databases">
        <title>Auraticoccus cholistani sp. nov., an actinomycete isolated from soil of Cholistan desert.</title>
        <authorList>
            <person name="Cheema M.T."/>
        </authorList>
    </citation>
    <scope>NUCLEOTIDE SEQUENCE [LARGE SCALE GENOMIC DNA]</scope>
    <source>
        <strain evidence="12 13">F435</strain>
    </source>
</reference>
<keyword evidence="7 11" id="KW-1133">Transmembrane helix</keyword>
<dbReference type="Proteomes" id="UP000435304">
    <property type="component" value="Unassembled WGS sequence"/>
</dbReference>
<dbReference type="GO" id="GO:0005886">
    <property type="term" value="C:plasma membrane"/>
    <property type="evidence" value="ECO:0007669"/>
    <property type="project" value="UniProtKB-SubCell"/>
</dbReference>
<comment type="caution">
    <text evidence="12">The sequence shown here is derived from an EMBL/GenBank/DDBJ whole genome shotgun (WGS) entry which is preliminary data.</text>
</comment>
<keyword evidence="13" id="KW-1185">Reference proteome</keyword>
<evidence type="ECO:0000256" key="5">
    <source>
        <dbReference type="ARBA" id="ARBA00022692"/>
    </source>
</evidence>
<evidence type="ECO:0000256" key="6">
    <source>
        <dbReference type="ARBA" id="ARBA00022927"/>
    </source>
</evidence>
<evidence type="ECO:0000256" key="4">
    <source>
        <dbReference type="ARBA" id="ARBA00022475"/>
    </source>
</evidence>
<dbReference type="SMART" id="SM01323">
    <property type="entry name" value="YajC"/>
    <property type="match status" value="1"/>
</dbReference>
<feature type="compositionally biased region" description="Acidic residues" evidence="10">
    <location>
        <begin position="102"/>
        <end position="117"/>
    </location>
</feature>
<accession>A0A6A9UWB2</accession>
<evidence type="ECO:0000313" key="12">
    <source>
        <dbReference type="EMBL" id="MVA75955.1"/>
    </source>
</evidence>
<keyword evidence="8" id="KW-0811">Translocation</keyword>
<dbReference type="GO" id="GO:0015031">
    <property type="term" value="P:protein transport"/>
    <property type="evidence" value="ECO:0007669"/>
    <property type="project" value="UniProtKB-KW"/>
</dbReference>